<dbReference type="Proteomes" id="UP000001942">
    <property type="component" value="Chromosome"/>
</dbReference>
<protein>
    <submittedName>
        <fullName evidence="2">Uncharacterized protein</fullName>
    </submittedName>
</protein>
<organism evidence="2 3">
    <name type="scientific">Ehrlichia sennetsu (strain ATCC VR-367 / Miyayama)</name>
    <name type="common">Neorickettsia sennetsu</name>
    <dbReference type="NCBI Taxonomy" id="222891"/>
    <lineage>
        <taxon>Bacteria</taxon>
        <taxon>Pseudomonadati</taxon>
        <taxon>Pseudomonadota</taxon>
        <taxon>Alphaproteobacteria</taxon>
        <taxon>Rickettsiales</taxon>
        <taxon>Anaplasmataceae</taxon>
        <taxon>Ehrlichia</taxon>
    </lineage>
</organism>
<evidence type="ECO:0000256" key="1">
    <source>
        <dbReference type="SAM" id="Phobius"/>
    </source>
</evidence>
<evidence type="ECO:0000313" key="2">
    <source>
        <dbReference type="EMBL" id="ABD46460.1"/>
    </source>
</evidence>
<dbReference type="HOGENOM" id="CLU_3101368_0_0_5"/>
<keyword evidence="1" id="KW-0812">Transmembrane</keyword>
<gene>
    <name evidence="2" type="ordered locus">NSE_0949</name>
</gene>
<reference evidence="2 3" key="1">
    <citation type="journal article" date="2006" name="PLoS Genet.">
        <title>Comparative genomics of emerging human ehrlichiosis agents.</title>
        <authorList>
            <person name="Dunning Hotopp J.C."/>
            <person name="Lin M."/>
            <person name="Madupu R."/>
            <person name="Crabtree J."/>
            <person name="Angiuoli S.V."/>
            <person name="Eisen J.A."/>
            <person name="Seshadri R."/>
            <person name="Ren Q."/>
            <person name="Wu M."/>
            <person name="Utterback T.R."/>
            <person name="Smith S."/>
            <person name="Lewis M."/>
            <person name="Khouri H."/>
            <person name="Zhang C."/>
            <person name="Niu H."/>
            <person name="Lin Q."/>
            <person name="Ohashi N."/>
            <person name="Zhi N."/>
            <person name="Nelson W."/>
            <person name="Brinkac L.M."/>
            <person name="Dodson R.J."/>
            <person name="Rosovitz M.J."/>
            <person name="Sundaram J."/>
            <person name="Daugherty S.C."/>
            <person name="Davidsen T."/>
            <person name="Durkin A.S."/>
            <person name="Gwinn M."/>
            <person name="Haft D.H."/>
            <person name="Selengut J.D."/>
            <person name="Sullivan S.A."/>
            <person name="Zafar N."/>
            <person name="Zhou L."/>
            <person name="Benahmed F."/>
            <person name="Forberger H."/>
            <person name="Halpin R."/>
            <person name="Mulligan S."/>
            <person name="Robinson J."/>
            <person name="White O."/>
            <person name="Rikihisa Y."/>
            <person name="Tettelin H."/>
        </authorList>
    </citation>
    <scope>NUCLEOTIDE SEQUENCE [LARGE SCALE GENOMIC DNA]</scope>
    <source>
        <strain evidence="3">ATCC VR-367 / Miyayama</strain>
    </source>
</reference>
<evidence type="ECO:0000313" key="3">
    <source>
        <dbReference type="Proteomes" id="UP000001942"/>
    </source>
</evidence>
<keyword evidence="1" id="KW-1133">Transmembrane helix</keyword>
<sequence>MTLRRIFHLQSPFPFLFKSKPGSVKTQALLKVFPRRLLMFLIFPLLVGFFS</sequence>
<dbReference type="AlphaFoldDB" id="Q2GCI3"/>
<proteinExistence type="predicted"/>
<keyword evidence="3" id="KW-1185">Reference proteome</keyword>
<dbReference type="KEGG" id="nse:NSE_0949"/>
<name>Q2GCI3_EHRS3</name>
<feature type="transmembrane region" description="Helical" evidence="1">
    <location>
        <begin position="33"/>
        <end position="50"/>
    </location>
</feature>
<dbReference type="EMBL" id="CP000237">
    <property type="protein sequence ID" value="ABD46460.1"/>
    <property type="molecule type" value="Genomic_DNA"/>
</dbReference>
<accession>Q2GCI3</accession>
<keyword evidence="1" id="KW-0472">Membrane</keyword>
<dbReference type="STRING" id="222891.NSE_0949"/>